<dbReference type="SMART" id="SM00116">
    <property type="entry name" value="CBS"/>
    <property type="match status" value="2"/>
</dbReference>
<evidence type="ECO:0000256" key="5">
    <source>
        <dbReference type="PIRSR" id="PIRSR004692-2"/>
    </source>
</evidence>
<feature type="site" description="Catalytically relevant" evidence="6">
    <location>
        <position position="190"/>
    </location>
</feature>
<dbReference type="PROSITE" id="PS51464">
    <property type="entry name" value="SIS"/>
    <property type="match status" value="1"/>
</dbReference>
<dbReference type="InterPro" id="IPR035474">
    <property type="entry name" value="SIS_Kpsf"/>
</dbReference>
<dbReference type="GO" id="GO:0046872">
    <property type="term" value="F:metal ion binding"/>
    <property type="evidence" value="ECO:0007669"/>
    <property type="project" value="UniProtKB-KW"/>
</dbReference>
<gene>
    <name evidence="10" type="ORF">KUV50_15015</name>
</gene>
<evidence type="ECO:0000259" key="9">
    <source>
        <dbReference type="PROSITE" id="PS51464"/>
    </source>
</evidence>
<sequence>MTMNNICDIQSIAHQALELEMQTIAHLIPTLNDEFTNIVHLIGRNTGKVVVTGVGKSAIIGQKIVATLNSTGTTACFLHAADAIHGDLGIIEENDIVLCLSKSGQTPEIKIILNIIKAFGNKIIGMSAVKNSHLHTNSDFFIWTPIDREADQHNLAPTCSTIAQLAMGDALAISVSQLKGFQEKDFAKYHPGGMLGKSLHMEVAHLIHLHEKPAVQPHESIDQVILEMTAKRLGATAVIDHEDHIAGIITDGDLRRMLLDQPFQTTTTAKDIMTTDPITIAINSRAVAAIEKMQKHSITQLIVTNKNRYAGMIHLHDLLNEGFQIPPP</sequence>
<dbReference type="GO" id="GO:0005975">
    <property type="term" value="P:carbohydrate metabolic process"/>
    <property type="evidence" value="ECO:0007669"/>
    <property type="project" value="InterPro"/>
</dbReference>
<evidence type="ECO:0000259" key="8">
    <source>
        <dbReference type="PROSITE" id="PS51371"/>
    </source>
</evidence>
<evidence type="ECO:0000256" key="2">
    <source>
        <dbReference type="ARBA" id="ARBA00022737"/>
    </source>
</evidence>
<keyword evidence="2" id="KW-0677">Repeat</keyword>
<dbReference type="PROSITE" id="PS51371">
    <property type="entry name" value="CBS"/>
    <property type="match status" value="2"/>
</dbReference>
<dbReference type="SUPFAM" id="SSF53697">
    <property type="entry name" value="SIS domain"/>
    <property type="match status" value="1"/>
</dbReference>
<dbReference type="GO" id="GO:1901135">
    <property type="term" value="P:carbohydrate derivative metabolic process"/>
    <property type="evidence" value="ECO:0007669"/>
    <property type="project" value="InterPro"/>
</dbReference>
<dbReference type="CDD" id="cd04604">
    <property type="entry name" value="CBS_pair_SIS_assoc"/>
    <property type="match status" value="1"/>
</dbReference>
<keyword evidence="5" id="KW-0479">Metal-binding</keyword>
<comment type="similarity">
    <text evidence="1 4">Belongs to the SIS family. GutQ/KpsF subfamily.</text>
</comment>
<dbReference type="EMBL" id="JAHVHU010000014">
    <property type="protein sequence ID" value="MBY5959460.1"/>
    <property type="molecule type" value="Genomic_DNA"/>
</dbReference>
<dbReference type="PIRSF" id="PIRSF004692">
    <property type="entry name" value="KdsD_KpsF"/>
    <property type="match status" value="1"/>
</dbReference>
<dbReference type="InterPro" id="IPR001347">
    <property type="entry name" value="SIS_dom"/>
</dbReference>
<dbReference type="PANTHER" id="PTHR42745:SF1">
    <property type="entry name" value="ARABINOSE 5-PHOSPHATE ISOMERASE KDSD"/>
    <property type="match status" value="1"/>
</dbReference>
<feature type="site" description="Catalytically relevant" evidence="6">
    <location>
        <position position="149"/>
    </location>
</feature>
<comment type="caution">
    <text evidence="10">The sequence shown here is derived from an EMBL/GenBank/DDBJ whole genome shotgun (WGS) entry which is preliminary data.</text>
</comment>
<evidence type="ECO:0000256" key="3">
    <source>
        <dbReference type="ARBA" id="ARBA00023122"/>
    </source>
</evidence>
<keyword evidence="11" id="KW-1185">Reference proteome</keyword>
<accession>A0A953LA25</accession>
<feature type="site" description="Catalytically relevant" evidence="6">
    <location>
        <position position="108"/>
    </location>
</feature>
<evidence type="ECO:0000256" key="4">
    <source>
        <dbReference type="PIRNR" id="PIRNR004692"/>
    </source>
</evidence>
<name>A0A953LA25_9BACT</name>
<proteinExistence type="inferred from homology"/>
<dbReference type="Pfam" id="PF00571">
    <property type="entry name" value="CBS"/>
    <property type="match status" value="2"/>
</dbReference>
<evidence type="ECO:0000256" key="1">
    <source>
        <dbReference type="ARBA" id="ARBA00008165"/>
    </source>
</evidence>
<dbReference type="Gene3D" id="3.10.580.10">
    <property type="entry name" value="CBS-domain"/>
    <property type="match status" value="1"/>
</dbReference>
<keyword evidence="5" id="KW-0862">Zinc</keyword>
<dbReference type="InterPro" id="IPR000644">
    <property type="entry name" value="CBS_dom"/>
</dbReference>
<dbReference type="InterPro" id="IPR004800">
    <property type="entry name" value="KdsD/KpsF-type"/>
</dbReference>
<protein>
    <submittedName>
        <fullName evidence="10">KpsF/GutQ family sugar-phosphate isomerase</fullName>
    </submittedName>
</protein>
<dbReference type="InterPro" id="IPR046342">
    <property type="entry name" value="CBS_dom_sf"/>
</dbReference>
<reference evidence="10" key="1">
    <citation type="submission" date="2021-06" db="EMBL/GenBank/DDBJ databases">
        <title>44 bacteria genomes isolated from Dapeng, Shenzhen.</title>
        <authorList>
            <person name="Zheng W."/>
            <person name="Yu S."/>
            <person name="Huang Y."/>
        </authorList>
    </citation>
    <scope>NUCLEOTIDE SEQUENCE</scope>
    <source>
        <strain evidence="10">DP5N28-2</strain>
    </source>
</reference>
<feature type="binding site" evidence="5">
    <location>
        <position position="79"/>
    </location>
    <ligand>
        <name>Zn(2+)</name>
        <dbReference type="ChEBI" id="CHEBI:29105"/>
    </ligand>
</feature>
<organism evidence="10 11">
    <name type="scientific">Membranihabitans marinus</name>
    <dbReference type="NCBI Taxonomy" id="1227546"/>
    <lineage>
        <taxon>Bacteria</taxon>
        <taxon>Pseudomonadati</taxon>
        <taxon>Bacteroidota</taxon>
        <taxon>Saprospiria</taxon>
        <taxon>Saprospirales</taxon>
        <taxon>Saprospiraceae</taxon>
        <taxon>Membranihabitans</taxon>
    </lineage>
</organism>
<feature type="domain" description="CBS" evidence="8">
    <location>
        <begin position="273"/>
        <end position="328"/>
    </location>
</feature>
<dbReference type="GO" id="GO:0016853">
    <property type="term" value="F:isomerase activity"/>
    <property type="evidence" value="ECO:0007669"/>
    <property type="project" value="UniProtKB-KW"/>
</dbReference>
<dbReference type="CDD" id="cd05014">
    <property type="entry name" value="SIS_Kpsf"/>
    <property type="match status" value="1"/>
</dbReference>
<feature type="domain" description="SIS" evidence="9">
    <location>
        <begin position="38"/>
        <end position="181"/>
    </location>
</feature>
<dbReference type="GO" id="GO:0097367">
    <property type="term" value="F:carbohydrate derivative binding"/>
    <property type="evidence" value="ECO:0007669"/>
    <property type="project" value="InterPro"/>
</dbReference>
<dbReference type="Proteomes" id="UP000753961">
    <property type="component" value="Unassembled WGS sequence"/>
</dbReference>
<dbReference type="InterPro" id="IPR046348">
    <property type="entry name" value="SIS_dom_sf"/>
</dbReference>
<feature type="domain" description="CBS" evidence="8">
    <location>
        <begin position="206"/>
        <end position="265"/>
    </location>
</feature>
<evidence type="ECO:0000256" key="7">
    <source>
        <dbReference type="PROSITE-ProRule" id="PRU00703"/>
    </source>
</evidence>
<dbReference type="NCBIfam" id="TIGR00393">
    <property type="entry name" value="kpsF"/>
    <property type="match status" value="1"/>
</dbReference>
<dbReference type="Gene3D" id="3.40.50.10490">
    <property type="entry name" value="Glucose-6-phosphate isomerase like protein, domain 1"/>
    <property type="match status" value="1"/>
</dbReference>
<dbReference type="AlphaFoldDB" id="A0A953LA25"/>
<evidence type="ECO:0000256" key="6">
    <source>
        <dbReference type="PIRSR" id="PIRSR004692-3"/>
    </source>
</evidence>
<keyword evidence="3 7" id="KW-0129">CBS domain</keyword>
<dbReference type="InterPro" id="IPR050986">
    <property type="entry name" value="GutQ/KpsF_isomerases"/>
</dbReference>
<feature type="site" description="Catalytically relevant" evidence="6">
    <location>
        <position position="56"/>
    </location>
</feature>
<keyword evidence="10" id="KW-0413">Isomerase</keyword>
<dbReference type="PANTHER" id="PTHR42745">
    <property type="match status" value="1"/>
</dbReference>
<evidence type="ECO:0000313" key="11">
    <source>
        <dbReference type="Proteomes" id="UP000753961"/>
    </source>
</evidence>
<evidence type="ECO:0000313" key="10">
    <source>
        <dbReference type="EMBL" id="MBY5959460.1"/>
    </source>
</evidence>
<dbReference type="Pfam" id="PF01380">
    <property type="entry name" value="SIS"/>
    <property type="match status" value="1"/>
</dbReference>